<gene>
    <name evidence="2" type="ORF">Krac_2737</name>
</gene>
<evidence type="ECO:0000313" key="3">
    <source>
        <dbReference type="Proteomes" id="UP000004508"/>
    </source>
</evidence>
<keyword evidence="1" id="KW-0472">Membrane</keyword>
<name>D6TZH8_KTERA</name>
<dbReference type="AlphaFoldDB" id="D6TZH8"/>
<reference evidence="2 3" key="1">
    <citation type="journal article" date="2011" name="Stand. Genomic Sci.">
        <title>Non-contiguous finished genome sequence and contextual data of the filamentous soil bacterium Ktedonobacter racemifer type strain (SOSP1-21).</title>
        <authorList>
            <person name="Chang Y.J."/>
            <person name="Land M."/>
            <person name="Hauser L."/>
            <person name="Chertkov O."/>
            <person name="Del Rio T.G."/>
            <person name="Nolan M."/>
            <person name="Copeland A."/>
            <person name="Tice H."/>
            <person name="Cheng J.F."/>
            <person name="Lucas S."/>
            <person name="Han C."/>
            <person name="Goodwin L."/>
            <person name="Pitluck S."/>
            <person name="Ivanova N."/>
            <person name="Ovchinikova G."/>
            <person name="Pati A."/>
            <person name="Chen A."/>
            <person name="Palaniappan K."/>
            <person name="Mavromatis K."/>
            <person name="Liolios K."/>
            <person name="Brettin T."/>
            <person name="Fiebig A."/>
            <person name="Rohde M."/>
            <person name="Abt B."/>
            <person name="Goker M."/>
            <person name="Detter J.C."/>
            <person name="Woyke T."/>
            <person name="Bristow J."/>
            <person name="Eisen J.A."/>
            <person name="Markowitz V."/>
            <person name="Hugenholtz P."/>
            <person name="Kyrpides N.C."/>
            <person name="Klenk H.P."/>
            <person name="Lapidus A."/>
        </authorList>
    </citation>
    <scope>NUCLEOTIDE SEQUENCE [LARGE SCALE GENOMIC DNA]</scope>
    <source>
        <strain evidence="3">DSM 44963</strain>
    </source>
</reference>
<dbReference type="OrthoDB" id="156557at2"/>
<dbReference type="eggNOG" id="ENOG50332UW">
    <property type="taxonomic scope" value="Bacteria"/>
</dbReference>
<dbReference type="STRING" id="485913.Krac_2737"/>
<keyword evidence="3" id="KW-1185">Reference proteome</keyword>
<evidence type="ECO:0000256" key="1">
    <source>
        <dbReference type="SAM" id="Phobius"/>
    </source>
</evidence>
<sequence>MAYSYQTGPTLSPAAQQALGTYQLGTPQAEFKVGLNRHYLTGIIAGLVVTGIFGAIVLVGGDGSSSSVILSLFALLGLVLLVYYVVDFLVHMSWRVYLCDQGFLLMKGNQPDVYRWDQIQGMWQEVTRHYRNGIYTGTTHKYTIQRLDGQKVIFNDKFKQVEKLGDALSGAITDFLLPRALASYNAGQVLNFGPLSVSKQGVSNSKETLPWHEIKEFGVNRGYISVRKEGKWLNWSTIAVAKIPNFFVFMALTRSILKQVRR</sequence>
<feature type="transmembrane region" description="Helical" evidence="1">
    <location>
        <begin position="68"/>
        <end position="86"/>
    </location>
</feature>
<evidence type="ECO:0000313" key="2">
    <source>
        <dbReference type="EMBL" id="EFH81968.1"/>
    </source>
</evidence>
<dbReference type="InParanoid" id="D6TZH8"/>
<dbReference type="Pfam" id="PF20226">
    <property type="entry name" value="DUF6585"/>
    <property type="match status" value="1"/>
</dbReference>
<dbReference type="InterPro" id="IPR046492">
    <property type="entry name" value="DUF6585"/>
</dbReference>
<proteinExistence type="predicted"/>
<accession>D6TZH8</accession>
<keyword evidence="1" id="KW-1133">Transmembrane helix</keyword>
<dbReference type="Proteomes" id="UP000004508">
    <property type="component" value="Unassembled WGS sequence"/>
</dbReference>
<comment type="caution">
    <text evidence="2">The sequence shown here is derived from an EMBL/GenBank/DDBJ whole genome shotgun (WGS) entry which is preliminary data.</text>
</comment>
<dbReference type="RefSeq" id="WP_007919715.1">
    <property type="nucleotide sequence ID" value="NZ_ADVG01000004.1"/>
</dbReference>
<keyword evidence="1" id="KW-0812">Transmembrane</keyword>
<feature type="transmembrane region" description="Helical" evidence="1">
    <location>
        <begin position="39"/>
        <end position="61"/>
    </location>
</feature>
<organism evidence="2 3">
    <name type="scientific">Ktedonobacter racemifer DSM 44963</name>
    <dbReference type="NCBI Taxonomy" id="485913"/>
    <lineage>
        <taxon>Bacteria</taxon>
        <taxon>Bacillati</taxon>
        <taxon>Chloroflexota</taxon>
        <taxon>Ktedonobacteria</taxon>
        <taxon>Ktedonobacterales</taxon>
        <taxon>Ktedonobacteraceae</taxon>
        <taxon>Ktedonobacter</taxon>
    </lineage>
</organism>
<dbReference type="EMBL" id="ADVG01000004">
    <property type="protein sequence ID" value="EFH81968.1"/>
    <property type="molecule type" value="Genomic_DNA"/>
</dbReference>
<protein>
    <submittedName>
        <fullName evidence="2">Uncharacterized protein</fullName>
    </submittedName>
</protein>